<organism evidence="1 2">
    <name type="scientific">Rhododendron molle</name>
    <name type="common">Chinese azalea</name>
    <name type="synonym">Azalea mollis</name>
    <dbReference type="NCBI Taxonomy" id="49168"/>
    <lineage>
        <taxon>Eukaryota</taxon>
        <taxon>Viridiplantae</taxon>
        <taxon>Streptophyta</taxon>
        <taxon>Embryophyta</taxon>
        <taxon>Tracheophyta</taxon>
        <taxon>Spermatophyta</taxon>
        <taxon>Magnoliopsida</taxon>
        <taxon>eudicotyledons</taxon>
        <taxon>Gunneridae</taxon>
        <taxon>Pentapetalae</taxon>
        <taxon>asterids</taxon>
        <taxon>Ericales</taxon>
        <taxon>Ericaceae</taxon>
        <taxon>Ericoideae</taxon>
        <taxon>Rhodoreae</taxon>
        <taxon>Rhododendron</taxon>
    </lineage>
</organism>
<name>A0ACC0NKT3_RHOML</name>
<sequence>MDVNWLKQIFSGAGKILEIYIPWKRSFQLNQRFGFVRYGSKEEGLKAIKMWNIAQIQRHRLLVKVASFNNSRWNKQGQDAGVKKVYRVVRDKNAGPEESNWTPRPKNASVLVNRRNNFAAKTGRGAQPCIDVSEVGNEWLSRSAIATLSPLRNLVITLNNKNRRYNVRVSEEQYVINTFLRIECKCKGCLSAEASPEIQNLSVNKEKVDMEEKVETNEEAEKTVGTDERSKAVGTDERSLRLINVGMHGGNYELAARDTLSSSSGIETSVRGNGMVRVSLREGVGALPISNLAPLTVIGLNRILLSPRVSLSKLVENRDNWAANSVSWVANSINENSASPSILSERNDEGENGADRLLQNLVTHTHDEPFSAPLKAAINGVKGKNNRKSIYDILGFSKVNSFNNKGRRNKQKCGAFRSAVAVVALSSSLSSEGVINRNRIILNEAQAIWECNKIMGVGYDGDEDEVVSRFVEMEAQDLDRADRVAGQL</sequence>
<dbReference type="EMBL" id="CM046392">
    <property type="protein sequence ID" value="KAI8553504.1"/>
    <property type="molecule type" value="Genomic_DNA"/>
</dbReference>
<evidence type="ECO:0000313" key="2">
    <source>
        <dbReference type="Proteomes" id="UP001062846"/>
    </source>
</evidence>
<keyword evidence="2" id="KW-1185">Reference proteome</keyword>
<dbReference type="Proteomes" id="UP001062846">
    <property type="component" value="Chromosome 5"/>
</dbReference>
<comment type="caution">
    <text evidence="1">The sequence shown here is derived from an EMBL/GenBank/DDBJ whole genome shotgun (WGS) entry which is preliminary data.</text>
</comment>
<protein>
    <submittedName>
        <fullName evidence="1">Uncharacterized protein</fullName>
    </submittedName>
</protein>
<evidence type="ECO:0000313" key="1">
    <source>
        <dbReference type="EMBL" id="KAI8553504.1"/>
    </source>
</evidence>
<gene>
    <name evidence="1" type="ORF">RHMOL_Rhmol05G0021000</name>
</gene>
<proteinExistence type="predicted"/>
<accession>A0ACC0NKT3</accession>
<reference evidence="1" key="1">
    <citation type="submission" date="2022-02" db="EMBL/GenBank/DDBJ databases">
        <title>Plant Genome Project.</title>
        <authorList>
            <person name="Zhang R.-G."/>
        </authorList>
    </citation>
    <scope>NUCLEOTIDE SEQUENCE</scope>
    <source>
        <strain evidence="1">AT1</strain>
    </source>
</reference>